<dbReference type="PANTHER" id="PTHR31635">
    <property type="entry name" value="REVERSE TRANSCRIPTASE DOMAIN-CONTAINING PROTEIN-RELATED"/>
    <property type="match status" value="1"/>
</dbReference>
<name>A0ABD3GAL0_9MARC</name>
<evidence type="ECO:0000259" key="2">
    <source>
        <dbReference type="Pfam" id="PF00078"/>
    </source>
</evidence>
<evidence type="ECO:0000256" key="1">
    <source>
        <dbReference type="SAM" id="Phobius"/>
    </source>
</evidence>
<keyword evidence="1" id="KW-1133">Transmembrane helix</keyword>
<organism evidence="3 4">
    <name type="scientific">Riccia sorocarpa</name>
    <dbReference type="NCBI Taxonomy" id="122646"/>
    <lineage>
        <taxon>Eukaryota</taxon>
        <taxon>Viridiplantae</taxon>
        <taxon>Streptophyta</taxon>
        <taxon>Embryophyta</taxon>
        <taxon>Marchantiophyta</taxon>
        <taxon>Marchantiopsida</taxon>
        <taxon>Marchantiidae</taxon>
        <taxon>Marchantiales</taxon>
        <taxon>Ricciaceae</taxon>
        <taxon>Riccia</taxon>
    </lineage>
</organism>
<comment type="caution">
    <text evidence="3">The sequence shown here is derived from an EMBL/GenBank/DDBJ whole genome shotgun (WGS) entry which is preliminary data.</text>
</comment>
<dbReference type="PANTHER" id="PTHR31635:SF196">
    <property type="entry name" value="REVERSE TRANSCRIPTASE DOMAIN-CONTAINING PROTEIN-RELATED"/>
    <property type="match status" value="1"/>
</dbReference>
<accession>A0ABD3GAL0</accession>
<feature type="transmembrane region" description="Helical" evidence="1">
    <location>
        <begin position="28"/>
        <end position="46"/>
    </location>
</feature>
<evidence type="ECO:0000313" key="3">
    <source>
        <dbReference type="EMBL" id="KAL3675646.1"/>
    </source>
</evidence>
<keyword evidence="4" id="KW-1185">Reference proteome</keyword>
<keyword evidence="1" id="KW-0472">Membrane</keyword>
<keyword evidence="1" id="KW-0812">Transmembrane</keyword>
<dbReference type="Pfam" id="PF00078">
    <property type="entry name" value="RVT_1"/>
    <property type="match status" value="1"/>
</dbReference>
<protein>
    <recommendedName>
        <fullName evidence="2">Reverse transcriptase domain-containing protein</fullName>
    </recommendedName>
</protein>
<dbReference type="AlphaFoldDB" id="A0ABD3GAL0"/>
<proteinExistence type="predicted"/>
<feature type="transmembrane region" description="Helical" evidence="1">
    <location>
        <begin position="117"/>
        <end position="135"/>
    </location>
</feature>
<gene>
    <name evidence="3" type="ORF">R1sor_025594</name>
</gene>
<feature type="transmembrane region" description="Helical" evidence="1">
    <location>
        <begin position="147"/>
        <end position="167"/>
    </location>
</feature>
<dbReference type="Proteomes" id="UP001633002">
    <property type="component" value="Unassembled WGS sequence"/>
</dbReference>
<dbReference type="EMBL" id="JBJQOH010000008">
    <property type="protein sequence ID" value="KAL3675646.1"/>
    <property type="molecule type" value="Genomic_DNA"/>
</dbReference>
<feature type="transmembrane region" description="Helical" evidence="1">
    <location>
        <begin position="66"/>
        <end position="85"/>
    </location>
</feature>
<reference evidence="3 4" key="1">
    <citation type="submission" date="2024-09" db="EMBL/GenBank/DDBJ databases">
        <title>Chromosome-scale assembly of Riccia sorocarpa.</title>
        <authorList>
            <person name="Paukszto L."/>
        </authorList>
    </citation>
    <scope>NUCLEOTIDE SEQUENCE [LARGE SCALE GENOMIC DNA]</scope>
    <source>
        <strain evidence="3">LP-2024</strain>
        <tissue evidence="3">Aerial parts of the thallus</tissue>
    </source>
</reference>
<feature type="domain" description="Reverse transcriptase" evidence="2">
    <location>
        <begin position="2"/>
        <end position="73"/>
    </location>
</feature>
<dbReference type="InterPro" id="IPR000477">
    <property type="entry name" value="RT_dom"/>
</dbReference>
<sequence length="297" mass="33901">MLDFAKAFDSLRHDFIFEAFKALGFSDFFLAIIRSITLGGFARVLVNNRITPEFPVDRGVRQGCPLAPLVYDSMFWLLWFLWIMLRWRFKLAGSGKFSLGLLTSLFQSFLRLQMIQLLLLGVIYPLMMLSLHYWIDSMKFQAVELTGIRLSTLLLAMLPFSLALNRFRQLDFIALERLFSVFLWGPRADGASKSTLIAWEKLASSVQLGGSGIWCVRSFQQALMARMVFDGIIMTIPSQQLLSSVAEVLLAQFSRSGRNKQKLIRKAMVVKNPLALKTVRVQVPYRSSLPQKFLVQL</sequence>
<evidence type="ECO:0000313" key="4">
    <source>
        <dbReference type="Proteomes" id="UP001633002"/>
    </source>
</evidence>